<accession>A0A811TEI8</accession>
<name>A0A811TEI8_9EURY</name>
<comment type="caution">
    <text evidence="1">The sequence shown here is derived from an EMBL/GenBank/DDBJ whole genome shotgun (WGS) entry which is preliminary data.</text>
</comment>
<dbReference type="EMBL" id="CAJHIQ010000025">
    <property type="protein sequence ID" value="CAD6493175.1"/>
    <property type="molecule type" value="Genomic_DNA"/>
</dbReference>
<evidence type="ECO:0000313" key="1">
    <source>
        <dbReference type="EMBL" id="CAD6493175.1"/>
    </source>
</evidence>
<sequence>MYLIVAKYADDAERKRIDYAVERWKAVAGVEKPDGVPILFKGENVADFVEDMYSRLSKENVSVYSLNDVLFEIEKEEISIETTLSGDLETISKFLGFIMAKQKGVLITETEFERIYEVSTRKGKADVSINLTDGGRVRILISGYGDAIGLIREKIKSEIRYFKEV</sequence>
<organism evidence="1 2">
    <name type="scientific">Candidatus Argoarchaeum ethanivorans</name>
    <dbReference type="NCBI Taxonomy" id="2608793"/>
    <lineage>
        <taxon>Archaea</taxon>
        <taxon>Methanobacteriati</taxon>
        <taxon>Methanobacteriota</taxon>
        <taxon>Stenosarchaea group</taxon>
        <taxon>Methanomicrobia</taxon>
        <taxon>Methanosarcinales</taxon>
        <taxon>Methanosarcinales incertae sedis</taxon>
        <taxon>GOM Arc I cluster</taxon>
        <taxon>Candidatus Argoarchaeum</taxon>
    </lineage>
</organism>
<gene>
    <name evidence="1" type="ORF">DIAAKJNI_00447</name>
</gene>
<evidence type="ECO:0000313" key="2">
    <source>
        <dbReference type="Proteomes" id="UP000639006"/>
    </source>
</evidence>
<protein>
    <submittedName>
        <fullName evidence="1">Uncharacterized protein</fullName>
    </submittedName>
</protein>
<reference evidence="1" key="1">
    <citation type="submission" date="2020-10" db="EMBL/GenBank/DDBJ databases">
        <authorList>
            <person name="Hahn C.J."/>
            <person name="Laso-Perez R."/>
            <person name="Vulcano F."/>
            <person name="Vaziourakis K.-M."/>
            <person name="Stokke R."/>
            <person name="Steen I.H."/>
            <person name="Teske A."/>
            <person name="Boetius A."/>
            <person name="Liebeke M."/>
            <person name="Amann R."/>
            <person name="Knittel K."/>
        </authorList>
    </citation>
    <scope>NUCLEOTIDE SEQUENCE</scope>
    <source>
        <strain evidence="1">Gfbio:e3339647-f889-4370-9287-4fb5cb688e4c:AG392M11_GoMArc1</strain>
    </source>
</reference>
<dbReference type="Proteomes" id="UP000639006">
    <property type="component" value="Unassembled WGS sequence"/>
</dbReference>
<proteinExistence type="predicted"/>
<dbReference type="AlphaFoldDB" id="A0A811TEI8"/>